<organism evidence="12 13">
    <name type="scientific">Amycolatopsis tolypomycina</name>
    <dbReference type="NCBI Taxonomy" id="208445"/>
    <lineage>
        <taxon>Bacteria</taxon>
        <taxon>Bacillati</taxon>
        <taxon>Actinomycetota</taxon>
        <taxon>Actinomycetes</taxon>
        <taxon>Pseudonocardiales</taxon>
        <taxon>Pseudonocardiaceae</taxon>
        <taxon>Amycolatopsis</taxon>
    </lineage>
</organism>
<dbReference type="InterPro" id="IPR045175">
    <property type="entry name" value="M28_fam"/>
</dbReference>
<dbReference type="SUPFAM" id="SSF52025">
    <property type="entry name" value="PA domain"/>
    <property type="match status" value="1"/>
</dbReference>
<dbReference type="InterPro" id="IPR046450">
    <property type="entry name" value="PA_dom_sf"/>
</dbReference>
<evidence type="ECO:0000256" key="8">
    <source>
        <dbReference type="SAM" id="MobiDB-lite"/>
    </source>
</evidence>
<dbReference type="Gene3D" id="3.40.630.10">
    <property type="entry name" value="Zn peptidases"/>
    <property type="match status" value="2"/>
</dbReference>
<comment type="similarity">
    <text evidence="1">Belongs to the peptidase M28 family. M28A subfamily.</text>
</comment>
<evidence type="ECO:0000256" key="2">
    <source>
        <dbReference type="ARBA" id="ARBA00022438"/>
    </source>
</evidence>
<evidence type="ECO:0000256" key="6">
    <source>
        <dbReference type="ARBA" id="ARBA00022801"/>
    </source>
</evidence>
<name>A0A1H4TZQ7_9PSEU</name>
<evidence type="ECO:0000256" key="9">
    <source>
        <dbReference type="SAM" id="SignalP"/>
    </source>
</evidence>
<evidence type="ECO:0000313" key="13">
    <source>
        <dbReference type="Proteomes" id="UP000199622"/>
    </source>
</evidence>
<keyword evidence="4" id="KW-0479">Metal-binding</keyword>
<dbReference type="PANTHER" id="PTHR12147:SF26">
    <property type="entry name" value="PEPTIDASE M28 DOMAIN-CONTAINING PROTEIN"/>
    <property type="match status" value="1"/>
</dbReference>
<keyword evidence="13" id="KW-1185">Reference proteome</keyword>
<dbReference type="GO" id="GO:0004177">
    <property type="term" value="F:aminopeptidase activity"/>
    <property type="evidence" value="ECO:0007669"/>
    <property type="project" value="UniProtKB-KW"/>
</dbReference>
<keyword evidence="5 9" id="KW-0732">Signal</keyword>
<reference evidence="13" key="1">
    <citation type="submission" date="2016-10" db="EMBL/GenBank/DDBJ databases">
        <authorList>
            <person name="Varghese N."/>
            <person name="Submissions S."/>
        </authorList>
    </citation>
    <scope>NUCLEOTIDE SEQUENCE [LARGE SCALE GENOMIC DNA]</scope>
    <source>
        <strain evidence="13">DSM 44544</strain>
    </source>
</reference>
<feature type="signal peptide" evidence="9">
    <location>
        <begin position="1"/>
        <end position="21"/>
    </location>
</feature>
<feature type="region of interest" description="Disordered" evidence="8">
    <location>
        <begin position="484"/>
        <end position="505"/>
    </location>
</feature>
<dbReference type="CDD" id="cd03876">
    <property type="entry name" value="M28_SGAP_like"/>
    <property type="match status" value="1"/>
</dbReference>
<protein>
    <submittedName>
        <fullName evidence="12">PA domain-containing protein</fullName>
    </submittedName>
</protein>
<gene>
    <name evidence="12" type="ORF">SAMN04489727_4424</name>
</gene>
<keyword evidence="7" id="KW-0862">Zinc</keyword>
<dbReference type="GO" id="GO:0006508">
    <property type="term" value="P:proteolysis"/>
    <property type="evidence" value="ECO:0007669"/>
    <property type="project" value="UniProtKB-KW"/>
</dbReference>
<proteinExistence type="inferred from homology"/>
<evidence type="ECO:0000256" key="3">
    <source>
        <dbReference type="ARBA" id="ARBA00022670"/>
    </source>
</evidence>
<dbReference type="GO" id="GO:0008235">
    <property type="term" value="F:metalloexopeptidase activity"/>
    <property type="evidence" value="ECO:0007669"/>
    <property type="project" value="InterPro"/>
</dbReference>
<dbReference type="EMBL" id="FNSO01000004">
    <property type="protein sequence ID" value="SEC61942.1"/>
    <property type="molecule type" value="Genomic_DNA"/>
</dbReference>
<evidence type="ECO:0000256" key="7">
    <source>
        <dbReference type="ARBA" id="ARBA00022833"/>
    </source>
</evidence>
<evidence type="ECO:0000259" key="11">
    <source>
        <dbReference type="Pfam" id="PF04389"/>
    </source>
</evidence>
<dbReference type="InterPro" id="IPR007484">
    <property type="entry name" value="Peptidase_M28"/>
</dbReference>
<evidence type="ECO:0000259" key="10">
    <source>
        <dbReference type="Pfam" id="PF02225"/>
    </source>
</evidence>
<evidence type="ECO:0000313" key="12">
    <source>
        <dbReference type="EMBL" id="SEC61942.1"/>
    </source>
</evidence>
<accession>A0A1H4TZQ7</accession>
<dbReference type="GO" id="GO:0046872">
    <property type="term" value="F:metal ion binding"/>
    <property type="evidence" value="ECO:0007669"/>
    <property type="project" value="UniProtKB-KW"/>
</dbReference>
<feature type="domain" description="PA" evidence="10">
    <location>
        <begin position="153"/>
        <end position="231"/>
    </location>
</feature>
<sequence>MAVAGLLVLPALAAVSGPASAAPARCDTRTNNTVQMMLECVTVGGVRAHQQALQNAADANGGTRASGTPGYAASAAYVESQARAAGLKVTTQDFDFPFFQLNSETMEQVAPLFRLFAPGTDFSTMTYSGSGNVTAFVRPVDLMLPPGPVPSSSTSGCEAADFAGFVPGNIALLQRGTCAFADKAANAQAAGAVGVIIFNEGQPGRTDAFGGTLGAPGITIPVVGTSFDIGVSLQGATVHLATSTVSQIRQTRNVFAELPGARTNGNVVMVGAHLDSVLAGPGINDNGSGSAAILEVARMFAKAKPTNTVRFAWWGAEELNLLGSAHYVQNLTQAEADRIALYLNFDMVSSPNFVRFVYDGDGSAGLSDPGPAGSGPIENVFSKFFADRGLATEPTAFDGRSDYGPFIEIGIPAGGLFTGAEGVKTPAQAAVYGGTAGVAYDSCYHQACDTFANNNLVVLDQNADAIAYSTVTLAYSTQLVNGVPGRTPPGSLRNPAAGQHDDAVQ</sequence>
<feature type="chain" id="PRO_5011570334" evidence="9">
    <location>
        <begin position="22"/>
        <end position="505"/>
    </location>
</feature>
<feature type="domain" description="Peptidase M28" evidence="11">
    <location>
        <begin position="253"/>
        <end position="468"/>
    </location>
</feature>
<evidence type="ECO:0000256" key="4">
    <source>
        <dbReference type="ARBA" id="ARBA00022723"/>
    </source>
</evidence>
<dbReference type="Gene3D" id="3.50.30.30">
    <property type="match status" value="1"/>
</dbReference>
<keyword evidence="3" id="KW-0645">Protease</keyword>
<evidence type="ECO:0000256" key="1">
    <source>
        <dbReference type="ARBA" id="ARBA00005957"/>
    </source>
</evidence>
<dbReference type="Proteomes" id="UP000199622">
    <property type="component" value="Unassembled WGS sequence"/>
</dbReference>
<dbReference type="OrthoDB" id="345880at2"/>
<dbReference type="InterPro" id="IPR003137">
    <property type="entry name" value="PA_domain"/>
</dbReference>
<dbReference type="PANTHER" id="PTHR12147">
    <property type="entry name" value="METALLOPEPTIDASE M28 FAMILY MEMBER"/>
    <property type="match status" value="1"/>
</dbReference>
<dbReference type="Pfam" id="PF04389">
    <property type="entry name" value="Peptidase_M28"/>
    <property type="match status" value="1"/>
</dbReference>
<keyword evidence="2" id="KW-0031">Aminopeptidase</keyword>
<dbReference type="AlphaFoldDB" id="A0A1H4TZQ7"/>
<evidence type="ECO:0000256" key="5">
    <source>
        <dbReference type="ARBA" id="ARBA00022729"/>
    </source>
</evidence>
<keyword evidence="6" id="KW-0378">Hydrolase</keyword>
<dbReference type="SUPFAM" id="SSF53187">
    <property type="entry name" value="Zn-dependent exopeptidases"/>
    <property type="match status" value="1"/>
</dbReference>
<dbReference type="Pfam" id="PF02225">
    <property type="entry name" value="PA"/>
    <property type="match status" value="1"/>
</dbReference>
<dbReference type="InterPro" id="IPR041756">
    <property type="entry name" value="M28_SGAP-like"/>
</dbReference>
<dbReference type="STRING" id="208445.SAMN04489727_4424"/>